<reference evidence="1 2" key="1">
    <citation type="journal article" date="2014" name="FEMS Microbiol. Lett.">
        <title>Draft genome sequences of three Holospora species (Holospora obtusa, Holospora undulata, and Holospora elegans), endonuclear symbiotic bacteria of the ciliate Paramecium caudatum.</title>
        <authorList>
            <person name="Dohra H."/>
            <person name="Tanaka K."/>
            <person name="Suzuki T."/>
            <person name="Fujishima M."/>
            <person name="Suzuki H."/>
        </authorList>
    </citation>
    <scope>NUCLEOTIDE SEQUENCE [LARGE SCALE GENOMIC DNA]</scope>
    <source>
        <strain evidence="1 2">E1</strain>
    </source>
</reference>
<accession>A0A023E045</accession>
<proteinExistence type="predicted"/>
<gene>
    <name evidence="1" type="ORF">HE1_01120</name>
</gene>
<dbReference type="AlphaFoldDB" id="A0A023E045"/>
<protein>
    <submittedName>
        <fullName evidence="1">Uncharacterized protein</fullName>
    </submittedName>
</protein>
<name>A0A023E045_9PROT</name>
<organism evidence="1 2">
    <name type="scientific">Holospora elegans E1</name>
    <dbReference type="NCBI Taxonomy" id="1427503"/>
    <lineage>
        <taxon>Bacteria</taxon>
        <taxon>Pseudomonadati</taxon>
        <taxon>Pseudomonadota</taxon>
        <taxon>Alphaproteobacteria</taxon>
        <taxon>Holosporales</taxon>
        <taxon>Holosporaceae</taxon>
        <taxon>Holospora</taxon>
    </lineage>
</organism>
<comment type="caution">
    <text evidence="1">The sequence shown here is derived from an EMBL/GenBank/DDBJ whole genome shotgun (WGS) entry which is preliminary data.</text>
</comment>
<keyword evidence="2" id="KW-1185">Reference proteome</keyword>
<dbReference type="Proteomes" id="UP000024842">
    <property type="component" value="Unassembled WGS sequence"/>
</dbReference>
<evidence type="ECO:0000313" key="2">
    <source>
        <dbReference type="Proteomes" id="UP000024842"/>
    </source>
</evidence>
<evidence type="ECO:0000313" key="1">
    <source>
        <dbReference type="EMBL" id="GAJ46780.1"/>
    </source>
</evidence>
<dbReference type="EMBL" id="BAUP01000138">
    <property type="protein sequence ID" value="GAJ46780.1"/>
    <property type="molecule type" value="Genomic_DNA"/>
</dbReference>
<sequence>MLQKYPTLKGVCADAGYRTPMEAFVRNILNKTIVISEHISQGWAIIPKC</sequence>